<reference evidence="1 2" key="1">
    <citation type="submission" date="2021-03" db="EMBL/GenBank/DDBJ databases">
        <title>Genomic Encyclopedia of Type Strains, Phase IV (KMG-IV): sequencing the most valuable type-strain genomes for metagenomic binning, comparative biology and taxonomic classification.</title>
        <authorList>
            <person name="Goeker M."/>
        </authorList>
    </citation>
    <scope>NUCLEOTIDE SEQUENCE [LARGE SCALE GENOMIC DNA]</scope>
    <source>
        <strain evidence="1 2">DSM 24738</strain>
    </source>
</reference>
<evidence type="ECO:0000313" key="2">
    <source>
        <dbReference type="Proteomes" id="UP001519343"/>
    </source>
</evidence>
<keyword evidence="2" id="KW-1185">Reference proteome</keyword>
<dbReference type="RefSeq" id="WP_209809712.1">
    <property type="nucleotide sequence ID" value="NZ_JAGGKT010000003.1"/>
</dbReference>
<proteinExistence type="predicted"/>
<dbReference type="EMBL" id="JAGGKT010000003">
    <property type="protein sequence ID" value="MBP1931621.1"/>
    <property type="molecule type" value="Genomic_DNA"/>
</dbReference>
<dbReference type="Proteomes" id="UP001519343">
    <property type="component" value="Unassembled WGS sequence"/>
</dbReference>
<sequence length="71" mass="8305">MRITKKCTNFDCQYFNIELEISPQEGQTLTLLCEHCLIGEAQMMFSDLFEIDRSNDELIEAEFDFGKIFNS</sequence>
<accession>A0ABS4GN16</accession>
<comment type="caution">
    <text evidence="1">The sequence shown here is derived from an EMBL/GenBank/DDBJ whole genome shotgun (WGS) entry which is preliminary data.</text>
</comment>
<organism evidence="1 2">
    <name type="scientific">Ammoniphilus resinae</name>
    <dbReference type="NCBI Taxonomy" id="861532"/>
    <lineage>
        <taxon>Bacteria</taxon>
        <taxon>Bacillati</taxon>
        <taxon>Bacillota</taxon>
        <taxon>Bacilli</taxon>
        <taxon>Bacillales</taxon>
        <taxon>Paenibacillaceae</taxon>
        <taxon>Aneurinibacillus group</taxon>
        <taxon>Ammoniphilus</taxon>
    </lineage>
</organism>
<protein>
    <submittedName>
        <fullName evidence="1">Uncharacterized protein</fullName>
    </submittedName>
</protein>
<gene>
    <name evidence="1" type="ORF">J2Z37_001622</name>
</gene>
<evidence type="ECO:0000313" key="1">
    <source>
        <dbReference type="EMBL" id="MBP1931621.1"/>
    </source>
</evidence>
<name>A0ABS4GN16_9BACL</name>